<dbReference type="AlphaFoldDB" id="A0A9Q8QW11"/>
<dbReference type="Proteomes" id="UP000829452">
    <property type="component" value="Chromosome"/>
</dbReference>
<keyword evidence="2" id="KW-0808">Transferase</keyword>
<evidence type="ECO:0000313" key="3">
    <source>
        <dbReference type="Proteomes" id="UP000829452"/>
    </source>
</evidence>
<evidence type="ECO:0000259" key="1">
    <source>
        <dbReference type="Pfam" id="PF04230"/>
    </source>
</evidence>
<accession>A0A9Q8QW11</accession>
<name>A0A9Q8QW11_BIFLL</name>
<feature type="domain" description="Polysaccharide pyruvyl transferase" evidence="1">
    <location>
        <begin position="14"/>
        <end position="301"/>
    </location>
</feature>
<organism evidence="2 3">
    <name type="scientific">Bifidobacterium longum subsp. longum</name>
    <dbReference type="NCBI Taxonomy" id="1679"/>
    <lineage>
        <taxon>Bacteria</taxon>
        <taxon>Bacillati</taxon>
        <taxon>Actinomycetota</taxon>
        <taxon>Actinomycetes</taxon>
        <taxon>Bifidobacteriales</taxon>
        <taxon>Bifidobacteriaceae</taxon>
        <taxon>Bifidobacterium</taxon>
    </lineage>
</organism>
<reference evidence="2" key="1">
    <citation type="submission" date="2020-02" db="EMBL/GenBank/DDBJ databases">
        <title>The Isolation and identification of Lactobacillus and Bifidobacterium species from dairy as potential probiotics for calf scour mitigation.</title>
        <authorList>
            <person name="Dhadda K."/>
            <person name="Guan L."/>
            <person name="Chen Y."/>
            <person name="Malmuthuge N."/>
        </authorList>
    </citation>
    <scope>NUCLEOTIDE SEQUENCE</scope>
    <source>
        <strain evidence="2">B1</strain>
    </source>
</reference>
<proteinExistence type="predicted"/>
<sequence length="369" mass="41890">MTTSYTITCSRPTNYGAVLQTYGLNTALRKMGVDAKVLDYNPKYYYTSTQPLPIRMVRAVVRFPDLTKGRKVFGKFLEDYVPMSAKTYRTLAEIEADVPQADVYICGSDQIWNCKNKLNGKDDAFFLSFAPAKARKVAYAASIAMPGIPNNQKTRYRRLISDFDAVSVREPSSVPMLEDLGIDNVQSVIDPVFLLERNDWDVIADASDFVPTEDYVLVYGYNRQKDVYAYARRLAKKLGVKVYTIGTAIEDYTLDQDRYFWNASPNTFVNLVRNAKAVVTNSFHGTVFSIVYNKPFHFFTVKQTTNSRMLDLLDSLTLKDRHVVGEELLSNDIDYDRPNQLLAEAKKRSLGFLQTNVASYVSENKPMKG</sequence>
<dbReference type="GO" id="GO:0016740">
    <property type="term" value="F:transferase activity"/>
    <property type="evidence" value="ECO:0007669"/>
    <property type="project" value="UniProtKB-KW"/>
</dbReference>
<dbReference type="InterPro" id="IPR007345">
    <property type="entry name" value="Polysacch_pyruvyl_Trfase"/>
</dbReference>
<dbReference type="RefSeq" id="WP_242075564.1">
    <property type="nucleotide sequence ID" value="NZ_CP049768.1"/>
</dbReference>
<protein>
    <submittedName>
        <fullName evidence="2">Polysaccharide pyruvyl transferase family protein</fullName>
    </submittedName>
</protein>
<dbReference type="Pfam" id="PF04230">
    <property type="entry name" value="PS_pyruv_trans"/>
    <property type="match status" value="1"/>
</dbReference>
<dbReference type="EMBL" id="CP049772">
    <property type="protein sequence ID" value="UNL82330.1"/>
    <property type="molecule type" value="Genomic_DNA"/>
</dbReference>
<gene>
    <name evidence="2" type="ORF">G8B11_08605</name>
</gene>
<evidence type="ECO:0000313" key="2">
    <source>
        <dbReference type="EMBL" id="UNL82330.1"/>
    </source>
</evidence>